<dbReference type="SUPFAM" id="SSF54427">
    <property type="entry name" value="NTF2-like"/>
    <property type="match status" value="2"/>
</dbReference>
<gene>
    <name evidence="2" type="ORF">LEM8419_03347</name>
</gene>
<dbReference type="InterPro" id="IPR037401">
    <property type="entry name" value="SnoaL-like"/>
</dbReference>
<sequence length="247" mass="27625">MSALFHPAADLHSVSIDEAGRTRVQRGDLTKWMEGIAAAQAGMLDEQLHYTSIRIDARLATAWTPYTFVLNGEVSHCGTNAFQLAQTGADSSWQILHIVDTRHTEGCTLFSPKPAVEQLQELANEWHYAAARADAAAYFGMMTDEAVYIGTDPAEHWTKAEFQAFATPYFTAGEAWDFTAVERHVFYDPDSDTAYWDELLDTWMGPCRGTAIAKRDPVGNWRIAHYTLSVAVPNERMEAYRKLIGVE</sequence>
<evidence type="ECO:0000259" key="1">
    <source>
        <dbReference type="Pfam" id="PF13474"/>
    </source>
</evidence>
<dbReference type="EMBL" id="CAKLPZ010000005">
    <property type="protein sequence ID" value="CAH1002468.1"/>
    <property type="molecule type" value="Genomic_DNA"/>
</dbReference>
<organism evidence="2 3">
    <name type="scientific">Neolewinella maritima</name>
    <dbReference type="NCBI Taxonomy" id="1383882"/>
    <lineage>
        <taxon>Bacteria</taxon>
        <taxon>Pseudomonadati</taxon>
        <taxon>Bacteroidota</taxon>
        <taxon>Saprospiria</taxon>
        <taxon>Saprospirales</taxon>
        <taxon>Lewinellaceae</taxon>
        <taxon>Neolewinella</taxon>
    </lineage>
</organism>
<dbReference type="InterPro" id="IPR032710">
    <property type="entry name" value="NTF2-like_dom_sf"/>
</dbReference>
<dbReference type="Gene3D" id="3.10.450.50">
    <property type="match status" value="2"/>
</dbReference>
<keyword evidence="3" id="KW-1185">Reference proteome</keyword>
<dbReference type="Pfam" id="PF13474">
    <property type="entry name" value="SnoaL_3"/>
    <property type="match status" value="1"/>
</dbReference>
<reference evidence="2" key="1">
    <citation type="submission" date="2021-12" db="EMBL/GenBank/DDBJ databases">
        <authorList>
            <person name="Rodrigo-Torres L."/>
            <person name="Arahal R. D."/>
            <person name="Lucena T."/>
        </authorList>
    </citation>
    <scope>NUCLEOTIDE SEQUENCE</scope>
    <source>
        <strain evidence="2">CECT 8419</strain>
    </source>
</reference>
<accession>A0ABN8FA39</accession>
<proteinExistence type="predicted"/>
<name>A0ABN8FA39_9BACT</name>
<comment type="caution">
    <text evidence="2">The sequence shown here is derived from an EMBL/GenBank/DDBJ whole genome shotgun (WGS) entry which is preliminary data.</text>
</comment>
<dbReference type="RefSeq" id="WP_238752303.1">
    <property type="nucleotide sequence ID" value="NZ_CAKLPZ010000005.1"/>
</dbReference>
<protein>
    <recommendedName>
        <fullName evidence="1">SnoaL-like domain-containing protein</fullName>
    </recommendedName>
</protein>
<feature type="domain" description="SnoaL-like" evidence="1">
    <location>
        <begin position="121"/>
        <end position="233"/>
    </location>
</feature>
<dbReference type="Proteomes" id="UP000837803">
    <property type="component" value="Unassembled WGS sequence"/>
</dbReference>
<evidence type="ECO:0000313" key="2">
    <source>
        <dbReference type="EMBL" id="CAH1002468.1"/>
    </source>
</evidence>
<evidence type="ECO:0000313" key="3">
    <source>
        <dbReference type="Proteomes" id="UP000837803"/>
    </source>
</evidence>